<name>A0A1H8GAJ1_9BACT</name>
<dbReference type="PROSITE" id="PS51118">
    <property type="entry name" value="HTH_HXLR"/>
    <property type="match status" value="1"/>
</dbReference>
<dbReference type="RefSeq" id="WP_089919661.1">
    <property type="nucleotide sequence ID" value="NZ_FOBB01000010.1"/>
</dbReference>
<sequence length="120" mass="14161">MTKTNLKDKQASCAVDYGFQRIGGKYKCRLIWYIHERKVVRYGELKRMVKGITPKMLTQTLRELEEDGLVIRKAYHEVPPKVEYTLTPIAEELIPFINHVKQWAERRMEELPDPIEQIAC</sequence>
<evidence type="ECO:0000313" key="5">
    <source>
        <dbReference type="EMBL" id="SEN40547.1"/>
    </source>
</evidence>
<dbReference type="InterPro" id="IPR002577">
    <property type="entry name" value="HTH_HxlR"/>
</dbReference>
<reference evidence="5 6" key="1">
    <citation type="submission" date="2016-10" db="EMBL/GenBank/DDBJ databases">
        <authorList>
            <person name="de Groot N.N."/>
        </authorList>
    </citation>
    <scope>NUCLEOTIDE SEQUENCE [LARGE SCALE GENOMIC DNA]</scope>
    <source>
        <strain evidence="5 6">DSM 21039</strain>
    </source>
</reference>
<dbReference type="PANTHER" id="PTHR33204:SF29">
    <property type="entry name" value="TRANSCRIPTIONAL REGULATOR"/>
    <property type="match status" value="1"/>
</dbReference>
<dbReference type="AlphaFoldDB" id="A0A1H8GAJ1"/>
<evidence type="ECO:0000313" key="6">
    <source>
        <dbReference type="Proteomes" id="UP000198984"/>
    </source>
</evidence>
<dbReference type="STRING" id="573321.SAMN04488505_11075"/>
<keyword evidence="2" id="KW-0238">DNA-binding</keyword>
<feature type="domain" description="HTH hxlR-type" evidence="4">
    <location>
        <begin position="13"/>
        <end position="112"/>
    </location>
</feature>
<dbReference type="Pfam" id="PF01638">
    <property type="entry name" value="HxlR"/>
    <property type="match status" value="1"/>
</dbReference>
<dbReference type="PANTHER" id="PTHR33204">
    <property type="entry name" value="TRANSCRIPTIONAL REGULATOR, MARR FAMILY"/>
    <property type="match status" value="1"/>
</dbReference>
<dbReference type="InterPro" id="IPR036390">
    <property type="entry name" value="WH_DNA-bd_sf"/>
</dbReference>
<evidence type="ECO:0000256" key="2">
    <source>
        <dbReference type="ARBA" id="ARBA00023125"/>
    </source>
</evidence>
<protein>
    <submittedName>
        <fullName evidence="5">Transcriptional regulator, HxlR family</fullName>
    </submittedName>
</protein>
<keyword evidence="3" id="KW-0804">Transcription</keyword>
<keyword evidence="6" id="KW-1185">Reference proteome</keyword>
<gene>
    <name evidence="5" type="ORF">SAMN04488505_11075</name>
</gene>
<dbReference type="GO" id="GO:0003677">
    <property type="term" value="F:DNA binding"/>
    <property type="evidence" value="ECO:0007669"/>
    <property type="project" value="UniProtKB-KW"/>
</dbReference>
<evidence type="ECO:0000256" key="1">
    <source>
        <dbReference type="ARBA" id="ARBA00023015"/>
    </source>
</evidence>
<evidence type="ECO:0000259" key="4">
    <source>
        <dbReference type="PROSITE" id="PS51118"/>
    </source>
</evidence>
<organism evidence="5 6">
    <name type="scientific">Chitinophaga rupis</name>
    <dbReference type="NCBI Taxonomy" id="573321"/>
    <lineage>
        <taxon>Bacteria</taxon>
        <taxon>Pseudomonadati</taxon>
        <taxon>Bacteroidota</taxon>
        <taxon>Chitinophagia</taxon>
        <taxon>Chitinophagales</taxon>
        <taxon>Chitinophagaceae</taxon>
        <taxon>Chitinophaga</taxon>
    </lineage>
</organism>
<evidence type="ECO:0000256" key="3">
    <source>
        <dbReference type="ARBA" id="ARBA00023163"/>
    </source>
</evidence>
<proteinExistence type="predicted"/>
<dbReference type="InterPro" id="IPR036388">
    <property type="entry name" value="WH-like_DNA-bd_sf"/>
</dbReference>
<dbReference type="OrthoDB" id="8231503at2"/>
<dbReference type="EMBL" id="FOBB01000010">
    <property type="protein sequence ID" value="SEN40547.1"/>
    <property type="molecule type" value="Genomic_DNA"/>
</dbReference>
<dbReference type="SUPFAM" id="SSF46785">
    <property type="entry name" value="Winged helix' DNA-binding domain"/>
    <property type="match status" value="1"/>
</dbReference>
<keyword evidence="1" id="KW-0805">Transcription regulation</keyword>
<dbReference type="Proteomes" id="UP000198984">
    <property type="component" value="Unassembled WGS sequence"/>
</dbReference>
<accession>A0A1H8GAJ1</accession>
<dbReference type="Gene3D" id="1.10.10.10">
    <property type="entry name" value="Winged helix-like DNA-binding domain superfamily/Winged helix DNA-binding domain"/>
    <property type="match status" value="1"/>
</dbReference>